<evidence type="ECO:0000313" key="4">
    <source>
        <dbReference type="Proteomes" id="UP000003448"/>
    </source>
</evidence>
<keyword evidence="2" id="KW-0732">Signal</keyword>
<feature type="signal peptide" evidence="2">
    <location>
        <begin position="1"/>
        <end position="17"/>
    </location>
</feature>
<feature type="compositionally biased region" description="Low complexity" evidence="1">
    <location>
        <begin position="69"/>
        <end position="79"/>
    </location>
</feature>
<feature type="chain" id="PRO_5003630881" evidence="2">
    <location>
        <begin position="18"/>
        <end position="118"/>
    </location>
</feature>
<accession>I0L3R9</accession>
<organism evidence="3 4">
    <name type="scientific">Micromonospora lupini str. Lupac 08</name>
    <dbReference type="NCBI Taxonomy" id="1150864"/>
    <lineage>
        <taxon>Bacteria</taxon>
        <taxon>Bacillati</taxon>
        <taxon>Actinomycetota</taxon>
        <taxon>Actinomycetes</taxon>
        <taxon>Micromonosporales</taxon>
        <taxon>Micromonosporaceae</taxon>
        <taxon>Micromonospora</taxon>
    </lineage>
</organism>
<dbReference type="Proteomes" id="UP000003448">
    <property type="component" value="Unassembled WGS sequence"/>
</dbReference>
<evidence type="ECO:0000256" key="1">
    <source>
        <dbReference type="SAM" id="MobiDB-lite"/>
    </source>
</evidence>
<feature type="compositionally biased region" description="Basic residues" evidence="1">
    <location>
        <begin position="91"/>
        <end position="104"/>
    </location>
</feature>
<dbReference type="STRING" id="1150864.MILUP08_43376"/>
<dbReference type="EMBL" id="CAIE01000026">
    <property type="protein sequence ID" value="CCH18466.1"/>
    <property type="molecule type" value="Genomic_DNA"/>
</dbReference>
<protein>
    <submittedName>
        <fullName evidence="3">Uncharacterized protein</fullName>
    </submittedName>
</protein>
<name>I0L3R9_9ACTN</name>
<comment type="caution">
    <text evidence="3">The sequence shown here is derived from an EMBL/GenBank/DDBJ whole genome shotgun (WGS) entry which is preliminary data.</text>
</comment>
<evidence type="ECO:0000256" key="2">
    <source>
        <dbReference type="SAM" id="SignalP"/>
    </source>
</evidence>
<reference evidence="4" key="1">
    <citation type="journal article" date="2012" name="J. Bacteriol.">
        <title>Genome Sequence of Micromonospora lupini Lupac 08, Isolated from Root Nodules of Lupinus angustifolius.</title>
        <authorList>
            <person name="Alonso-Vega P."/>
            <person name="Normand P."/>
            <person name="Bacigalupe R."/>
            <person name="Pujic P."/>
            <person name="Lajus A."/>
            <person name="Vallenet D."/>
            <person name="Carro L."/>
            <person name="Coll P."/>
            <person name="Trujillo M.E."/>
        </authorList>
    </citation>
    <scope>NUCLEOTIDE SEQUENCE [LARGE SCALE GENOMIC DNA]</scope>
    <source>
        <strain evidence="4">Lupac 08</strain>
    </source>
</reference>
<gene>
    <name evidence="3" type="ORF">MILUP08_43376</name>
</gene>
<keyword evidence="4" id="KW-1185">Reference proteome</keyword>
<dbReference type="AlphaFoldDB" id="I0L3R9"/>
<feature type="region of interest" description="Disordered" evidence="1">
    <location>
        <begin position="58"/>
        <end position="118"/>
    </location>
</feature>
<sequence>MLVATLAVAQTPARAGAAAATAPSASATVTGARATIHGRVSTDADAAASAGNAYWTPERMRAARPPPCRTGSTPSTGRPPTVPAESARPGTWRRRRPHDRRRPVCARQWTAPARAPSR</sequence>
<evidence type="ECO:0000313" key="3">
    <source>
        <dbReference type="EMBL" id="CCH18466.1"/>
    </source>
</evidence>
<proteinExistence type="predicted"/>